<dbReference type="InterPro" id="IPR022029">
    <property type="entry name" value="YoaR-like_PG-bd"/>
</dbReference>
<sequence>MSKNIKILIAVLVAAVLSIPIGILVVDKSTPKDKIYEGVTVNGLELGNLTKKQAIEQLEKNYNNQVKNKNIKVVYKDFSYNIDYKSLNAHYDIESAAKVALDYGKNGNAFTRFFTRFTLKNKPTTINLKFLADDSRIKEDVKTIAKKIDKKPSNAKISYNGTFNITDEKTGLKVDQKKLESDLKKAINPSKKEEVVNVPVNEDKPKVTADMLKSIDTKIHGFETKFDPNNTNRAGNIRLAAESISGSVVLPGEVFSTNSAMGPRVKSNGYKEAPTIVDGTLTPGLGGGICQVSTTLYNAALLSDLEIVERRPHSLKVGYVPASRDAVISEDYIDLKFRNNTGYPIYIQGSVYGSYVSMSIYGSSKAPKKSVKITEEVYKTIPSKSGKKPQIKSRAYRKVYDVNGNLIREEKLSSDHYKG</sequence>
<evidence type="ECO:0000256" key="1">
    <source>
        <dbReference type="SAM" id="Phobius"/>
    </source>
</evidence>
<dbReference type="PATRIC" id="fig|1121307.3.peg.414"/>
<dbReference type="STRING" id="1121307.CLCY_1c00530"/>
<dbReference type="AlphaFoldDB" id="A0A0J8D8Y8"/>
<dbReference type="InterPro" id="IPR007391">
    <property type="entry name" value="Vancomycin_resist_VanW"/>
</dbReference>
<name>A0A0J8D8Y8_CLOCY</name>
<keyword evidence="1" id="KW-1133">Transmembrane helix</keyword>
<dbReference type="InterPro" id="IPR052913">
    <property type="entry name" value="Glycopeptide_resist_protein"/>
</dbReference>
<dbReference type="EMBL" id="LFVU01000028">
    <property type="protein sequence ID" value="KMT20819.1"/>
    <property type="molecule type" value="Genomic_DNA"/>
</dbReference>
<dbReference type="RefSeq" id="WP_048571222.1">
    <property type="nucleotide sequence ID" value="NZ_LFVU01000028.1"/>
</dbReference>
<dbReference type="PANTHER" id="PTHR35788:SF1">
    <property type="entry name" value="EXPORTED PROTEIN"/>
    <property type="match status" value="1"/>
</dbReference>
<organism evidence="3 4">
    <name type="scientific">Clostridium cylindrosporum DSM 605</name>
    <dbReference type="NCBI Taxonomy" id="1121307"/>
    <lineage>
        <taxon>Bacteria</taxon>
        <taxon>Bacillati</taxon>
        <taxon>Bacillota</taxon>
        <taxon>Clostridia</taxon>
        <taxon>Eubacteriales</taxon>
        <taxon>Clostridiaceae</taxon>
        <taxon>Clostridium</taxon>
    </lineage>
</organism>
<evidence type="ECO:0000259" key="2">
    <source>
        <dbReference type="Pfam" id="PF12229"/>
    </source>
</evidence>
<dbReference type="Pfam" id="PF04294">
    <property type="entry name" value="VanW"/>
    <property type="match status" value="1"/>
</dbReference>
<feature type="domain" description="YoaR-like putative peptidoglycan binding" evidence="2">
    <location>
        <begin position="80"/>
        <end position="194"/>
    </location>
</feature>
<proteinExistence type="predicted"/>
<dbReference type="Pfam" id="PF12229">
    <property type="entry name" value="PG_binding_4"/>
    <property type="match status" value="1"/>
</dbReference>
<feature type="transmembrane region" description="Helical" evidence="1">
    <location>
        <begin position="7"/>
        <end position="26"/>
    </location>
</feature>
<accession>A0A0J8D8Y8</accession>
<keyword evidence="1" id="KW-0812">Transmembrane</keyword>
<comment type="caution">
    <text evidence="3">The sequence shown here is derived from an EMBL/GenBank/DDBJ whole genome shotgun (WGS) entry which is preliminary data.</text>
</comment>
<dbReference type="OrthoDB" id="9797191at2"/>
<evidence type="ECO:0000313" key="4">
    <source>
        <dbReference type="Proteomes" id="UP000036756"/>
    </source>
</evidence>
<reference evidence="3 4" key="1">
    <citation type="submission" date="2015-06" db="EMBL/GenBank/DDBJ databases">
        <title>Draft genome sequence of the purine-degrading Clostridium cylindrosporum HC-1 (DSM 605).</title>
        <authorList>
            <person name="Poehlein A."/>
            <person name="Schiel-Bengelsdorf B."/>
            <person name="Bengelsdorf F."/>
            <person name="Daniel R."/>
            <person name="Duerre P."/>
        </authorList>
    </citation>
    <scope>NUCLEOTIDE SEQUENCE [LARGE SCALE GENOMIC DNA]</scope>
    <source>
        <strain evidence="3 4">DSM 605</strain>
    </source>
</reference>
<gene>
    <name evidence="3" type="ORF">CLCY_1c00530</name>
</gene>
<keyword evidence="1" id="KW-0472">Membrane</keyword>
<evidence type="ECO:0000313" key="3">
    <source>
        <dbReference type="EMBL" id="KMT20819.1"/>
    </source>
</evidence>
<dbReference type="PANTHER" id="PTHR35788">
    <property type="entry name" value="EXPORTED PROTEIN-RELATED"/>
    <property type="match status" value="1"/>
</dbReference>
<protein>
    <submittedName>
        <fullName evidence="3">VanW family protein</fullName>
    </submittedName>
</protein>
<dbReference type="Proteomes" id="UP000036756">
    <property type="component" value="Unassembled WGS sequence"/>
</dbReference>
<keyword evidence="4" id="KW-1185">Reference proteome</keyword>